<evidence type="ECO:0000259" key="1">
    <source>
        <dbReference type="Pfam" id="PF25273"/>
    </source>
</evidence>
<organism evidence="2">
    <name type="scientific">Amphimedon queenslandica</name>
    <name type="common">Sponge</name>
    <dbReference type="NCBI Taxonomy" id="400682"/>
    <lineage>
        <taxon>Eukaryota</taxon>
        <taxon>Metazoa</taxon>
        <taxon>Porifera</taxon>
        <taxon>Demospongiae</taxon>
        <taxon>Heteroscleromorpha</taxon>
        <taxon>Haplosclerida</taxon>
        <taxon>Niphatidae</taxon>
        <taxon>Amphimedon</taxon>
    </lineage>
</organism>
<dbReference type="EnsemblMetazoa" id="Aqu2.1.35888_001">
    <property type="protein sequence ID" value="Aqu2.1.35888_001"/>
    <property type="gene ID" value="Aqu2.1.35888"/>
</dbReference>
<name>A0A1X7V7C9_AMPQE</name>
<sequence length="110" mass="12802">MVGHTHEDIDAMFGNFGRWFRKNNALSVDELVMGCKEANKNVRDVFILREIYVVKGWFLPVTDELWNHSNPHIIRIKYKDCALQLSVQSETSWILLHLQIVFKNVSVSIS</sequence>
<evidence type="ECO:0000313" key="2">
    <source>
        <dbReference type="EnsemblMetazoa" id="Aqu2.1.35888_001"/>
    </source>
</evidence>
<dbReference type="Pfam" id="PF25273">
    <property type="entry name" value="DUF7869"/>
    <property type="match status" value="1"/>
</dbReference>
<dbReference type="PANTHER" id="PTHR33153">
    <property type="entry name" value="MYND-TYPE DOMAIN-CONTAINING PROTEIN"/>
    <property type="match status" value="1"/>
</dbReference>
<proteinExistence type="predicted"/>
<feature type="domain" description="DUF7869" evidence="1">
    <location>
        <begin position="1"/>
        <end position="83"/>
    </location>
</feature>
<dbReference type="InterPro" id="IPR057191">
    <property type="entry name" value="DUF7869"/>
</dbReference>
<dbReference type="AlphaFoldDB" id="A0A1X7V7C9"/>
<protein>
    <recommendedName>
        <fullName evidence="1">DUF7869 domain-containing protein</fullName>
    </recommendedName>
</protein>
<dbReference type="PANTHER" id="PTHR33153:SF3">
    <property type="entry name" value="TRAFFICKING PROTEIN PARTICLE COMPLEX SUBUNIT 11 DOMAIN-CONTAINING PROTEIN"/>
    <property type="match status" value="1"/>
</dbReference>
<reference evidence="2" key="1">
    <citation type="submission" date="2017-05" db="UniProtKB">
        <authorList>
            <consortium name="EnsemblMetazoa"/>
        </authorList>
    </citation>
    <scope>IDENTIFICATION</scope>
</reference>
<dbReference type="InParanoid" id="A0A1X7V7C9"/>
<accession>A0A1X7V7C9</accession>